<evidence type="ECO:0000313" key="1">
    <source>
        <dbReference type="EMBL" id="TNN39542.1"/>
    </source>
</evidence>
<dbReference type="Proteomes" id="UP000314294">
    <property type="component" value="Unassembled WGS sequence"/>
</dbReference>
<name>A0A4Z2FGN2_9TELE</name>
<proteinExistence type="predicted"/>
<organism evidence="1 2">
    <name type="scientific">Liparis tanakae</name>
    <name type="common">Tanaka's snailfish</name>
    <dbReference type="NCBI Taxonomy" id="230148"/>
    <lineage>
        <taxon>Eukaryota</taxon>
        <taxon>Metazoa</taxon>
        <taxon>Chordata</taxon>
        <taxon>Craniata</taxon>
        <taxon>Vertebrata</taxon>
        <taxon>Euteleostomi</taxon>
        <taxon>Actinopterygii</taxon>
        <taxon>Neopterygii</taxon>
        <taxon>Teleostei</taxon>
        <taxon>Neoteleostei</taxon>
        <taxon>Acanthomorphata</taxon>
        <taxon>Eupercaria</taxon>
        <taxon>Perciformes</taxon>
        <taxon>Cottioidei</taxon>
        <taxon>Cottales</taxon>
        <taxon>Liparidae</taxon>
        <taxon>Liparis</taxon>
    </lineage>
</organism>
<keyword evidence="2" id="KW-1185">Reference proteome</keyword>
<accession>A0A4Z2FGN2</accession>
<protein>
    <submittedName>
        <fullName evidence="1">Uncharacterized protein</fullName>
    </submittedName>
</protein>
<comment type="caution">
    <text evidence="1">The sequence shown here is derived from an EMBL/GenBank/DDBJ whole genome shotgun (WGS) entry which is preliminary data.</text>
</comment>
<gene>
    <name evidence="1" type="ORF">EYF80_050289</name>
</gene>
<dbReference type="EMBL" id="SRLO01001271">
    <property type="protein sequence ID" value="TNN39542.1"/>
    <property type="molecule type" value="Genomic_DNA"/>
</dbReference>
<sequence>MSRQRTIWEKMSTRWPPAFILGSSLSMRTSFPADCTIACSSIMVFTRLGMLAWPAPLARKVKFFSRMAR</sequence>
<dbReference type="AlphaFoldDB" id="A0A4Z2FGN2"/>
<reference evidence="1 2" key="1">
    <citation type="submission" date="2019-03" db="EMBL/GenBank/DDBJ databases">
        <title>First draft genome of Liparis tanakae, snailfish: a comprehensive survey of snailfish specific genes.</title>
        <authorList>
            <person name="Kim W."/>
            <person name="Song I."/>
            <person name="Jeong J.-H."/>
            <person name="Kim D."/>
            <person name="Kim S."/>
            <person name="Ryu S."/>
            <person name="Song J.Y."/>
            <person name="Lee S.K."/>
        </authorList>
    </citation>
    <scope>NUCLEOTIDE SEQUENCE [LARGE SCALE GENOMIC DNA]</scope>
    <source>
        <tissue evidence="1">Muscle</tissue>
    </source>
</reference>
<evidence type="ECO:0000313" key="2">
    <source>
        <dbReference type="Proteomes" id="UP000314294"/>
    </source>
</evidence>